<dbReference type="SMART" id="SM00388">
    <property type="entry name" value="HisKA"/>
    <property type="match status" value="1"/>
</dbReference>
<dbReference type="InterPro" id="IPR036097">
    <property type="entry name" value="HisK_dim/P_sf"/>
</dbReference>
<evidence type="ECO:0000256" key="3">
    <source>
        <dbReference type="ARBA" id="ARBA00022553"/>
    </source>
</evidence>
<evidence type="ECO:0000256" key="6">
    <source>
        <dbReference type="ARBA" id="ARBA00023012"/>
    </source>
</evidence>
<evidence type="ECO:0000256" key="1">
    <source>
        <dbReference type="ARBA" id="ARBA00000085"/>
    </source>
</evidence>
<comment type="catalytic activity">
    <reaction evidence="1">
        <text>ATP + protein L-histidine = ADP + protein N-phospho-L-histidine.</text>
        <dbReference type="EC" id="2.7.13.3"/>
    </reaction>
</comment>
<evidence type="ECO:0000256" key="2">
    <source>
        <dbReference type="ARBA" id="ARBA00012438"/>
    </source>
</evidence>
<keyword evidence="5 10" id="KW-0418">Kinase</keyword>
<keyword evidence="8" id="KW-1133">Transmembrane helix</keyword>
<dbReference type="CDD" id="cd00082">
    <property type="entry name" value="HisKA"/>
    <property type="match status" value="1"/>
</dbReference>
<keyword evidence="8" id="KW-0472">Membrane</keyword>
<gene>
    <name evidence="10" type="ORF">JL102_02895</name>
</gene>
<comment type="caution">
    <text evidence="10">The sequence shown here is derived from an EMBL/GenBank/DDBJ whole genome shotgun (WGS) entry which is preliminary data.</text>
</comment>
<dbReference type="InterPro" id="IPR005467">
    <property type="entry name" value="His_kinase_dom"/>
</dbReference>
<evidence type="ECO:0000256" key="5">
    <source>
        <dbReference type="ARBA" id="ARBA00022777"/>
    </source>
</evidence>
<dbReference type="Pfam" id="PF13424">
    <property type="entry name" value="TPR_12"/>
    <property type="match status" value="2"/>
</dbReference>
<proteinExistence type="predicted"/>
<keyword evidence="8" id="KW-0812">Transmembrane</keyword>
<evidence type="ECO:0000256" key="4">
    <source>
        <dbReference type="ARBA" id="ARBA00022679"/>
    </source>
</evidence>
<dbReference type="InterPro" id="IPR003661">
    <property type="entry name" value="HisK_dim/P_dom"/>
</dbReference>
<organism evidence="10 11">
    <name type="scientific">Fulvivirga sediminis</name>
    <dbReference type="NCBI Taxonomy" id="2803949"/>
    <lineage>
        <taxon>Bacteria</taxon>
        <taxon>Pseudomonadati</taxon>
        <taxon>Bacteroidota</taxon>
        <taxon>Cytophagia</taxon>
        <taxon>Cytophagales</taxon>
        <taxon>Fulvivirgaceae</taxon>
        <taxon>Fulvivirga</taxon>
    </lineage>
</organism>
<dbReference type="Gene3D" id="1.10.287.130">
    <property type="match status" value="1"/>
</dbReference>
<feature type="transmembrane region" description="Helical" evidence="8">
    <location>
        <begin position="362"/>
        <end position="385"/>
    </location>
</feature>
<keyword evidence="3" id="KW-0597">Phosphoprotein</keyword>
<dbReference type="SUPFAM" id="SSF47384">
    <property type="entry name" value="Homodimeric domain of signal transducing histidine kinase"/>
    <property type="match status" value="1"/>
</dbReference>
<dbReference type="Pfam" id="PF02518">
    <property type="entry name" value="HATPase_c"/>
    <property type="match status" value="1"/>
</dbReference>
<dbReference type="PANTHER" id="PTHR43711:SF31">
    <property type="entry name" value="HISTIDINE KINASE"/>
    <property type="match status" value="1"/>
</dbReference>
<dbReference type="InterPro" id="IPR011990">
    <property type="entry name" value="TPR-like_helical_dom_sf"/>
</dbReference>
<dbReference type="InterPro" id="IPR019734">
    <property type="entry name" value="TPR_rpt"/>
</dbReference>
<evidence type="ECO:0000313" key="10">
    <source>
        <dbReference type="EMBL" id="MBL3655062.1"/>
    </source>
</evidence>
<keyword evidence="11" id="KW-1185">Reference proteome</keyword>
<reference evidence="10" key="1">
    <citation type="submission" date="2021-01" db="EMBL/GenBank/DDBJ databases">
        <title>Fulvivirga kasyanovii gen. nov., sp nov., a novel member of the phylum Bacteroidetes isolated from seawater in a mussel farm.</title>
        <authorList>
            <person name="Zhao L.-H."/>
            <person name="Wang Z.-J."/>
        </authorList>
    </citation>
    <scope>NUCLEOTIDE SEQUENCE</scope>
    <source>
        <strain evidence="10">2943</strain>
    </source>
</reference>
<feature type="domain" description="Histidine kinase" evidence="9">
    <location>
        <begin position="422"/>
        <end position="640"/>
    </location>
</feature>
<dbReference type="EMBL" id="JAESIY010000001">
    <property type="protein sequence ID" value="MBL3655062.1"/>
    <property type="molecule type" value="Genomic_DNA"/>
</dbReference>
<dbReference type="PROSITE" id="PS50109">
    <property type="entry name" value="HIS_KIN"/>
    <property type="match status" value="1"/>
</dbReference>
<dbReference type="Gene3D" id="3.30.565.10">
    <property type="entry name" value="Histidine kinase-like ATPase, C-terminal domain"/>
    <property type="match status" value="1"/>
</dbReference>
<keyword evidence="6" id="KW-0902">Two-component regulatory system</keyword>
<evidence type="ECO:0000256" key="8">
    <source>
        <dbReference type="SAM" id="Phobius"/>
    </source>
</evidence>
<dbReference type="Gene3D" id="1.25.40.10">
    <property type="entry name" value="Tetratricopeptide repeat domain"/>
    <property type="match status" value="1"/>
</dbReference>
<sequence length="642" mass="73432">MMPRFLVKANIMMCCFFGVFTAKGQVHRIDSLRAVILQSNDTIRIKGLISLSMAYQNSDLDSALHYAEKCLQEAQKLGYKESLGDALINLGRLKRDKGQYDVALEYIFKSLDVYKELRDSVRIGNAINDISIVYGYSGDWEKSLQYFTEALDLFRKANDLKGEAQALNNIGLVYLQYFDDLEKAEEYILKSLEIKKIRGEKKDLGTAYGNLGKIMEENKEYERALDYYRIAGDFYIEVNNDIFLIENRLDMANVYIQTDKLRQAYDTAKVALDLALKTHSNIALENASKVLVKIAELQGDYEKAYTYLKFNMDARDSLLRENNNQHLQELKQRYNAEDRENQIKLLQKDKQIQQANLRQKDILTYALISVIILVLIILVLVYWAYQSNRNKKNILAVKNAKIQTQKEHLMQMNKGKDQLFSIISHDIKSPLNSLKGFSNLLVNNIDMLSKDDIQQMGGKINQSLNNLSELLDNLLAWSIRQTKTQKLEVEKVDINDLISKNIELYTLMAVSKRITLSDYSEEGVLALADSNSIHTVVRNLIGNAIKFSYPDGEIKIRAFNYQNKVKVSVIDNGVGMSQKYIDRLFDLGSKDSQVGTSNEKGSGLGLILCQELIRDNDGEFYVNSELQKGSTFSFTLPRFIEK</sequence>
<dbReference type="GO" id="GO:0000155">
    <property type="term" value="F:phosphorelay sensor kinase activity"/>
    <property type="evidence" value="ECO:0007669"/>
    <property type="project" value="InterPro"/>
</dbReference>
<dbReference type="InterPro" id="IPR004358">
    <property type="entry name" value="Sig_transdc_His_kin-like_C"/>
</dbReference>
<dbReference type="PRINTS" id="PR00344">
    <property type="entry name" value="BCTRLSENSOR"/>
</dbReference>
<name>A0A937K030_9BACT</name>
<feature type="coiled-coil region" evidence="7">
    <location>
        <begin position="320"/>
        <end position="356"/>
    </location>
</feature>
<protein>
    <recommendedName>
        <fullName evidence="2">histidine kinase</fullName>
        <ecNumber evidence="2">2.7.13.3</ecNumber>
    </recommendedName>
</protein>
<keyword evidence="4" id="KW-0808">Transferase</keyword>
<dbReference type="InterPro" id="IPR036890">
    <property type="entry name" value="HATPase_C_sf"/>
</dbReference>
<dbReference type="AlphaFoldDB" id="A0A937K030"/>
<dbReference type="SMART" id="SM00028">
    <property type="entry name" value="TPR"/>
    <property type="match status" value="4"/>
</dbReference>
<keyword evidence="7" id="KW-0175">Coiled coil</keyword>
<dbReference type="Proteomes" id="UP000659388">
    <property type="component" value="Unassembled WGS sequence"/>
</dbReference>
<evidence type="ECO:0000259" key="9">
    <source>
        <dbReference type="PROSITE" id="PS50109"/>
    </source>
</evidence>
<dbReference type="SUPFAM" id="SSF48452">
    <property type="entry name" value="TPR-like"/>
    <property type="match status" value="2"/>
</dbReference>
<dbReference type="SUPFAM" id="SSF55874">
    <property type="entry name" value="ATPase domain of HSP90 chaperone/DNA topoisomerase II/histidine kinase"/>
    <property type="match status" value="1"/>
</dbReference>
<accession>A0A937K030</accession>
<evidence type="ECO:0000313" key="11">
    <source>
        <dbReference type="Proteomes" id="UP000659388"/>
    </source>
</evidence>
<dbReference type="PANTHER" id="PTHR43711">
    <property type="entry name" value="TWO-COMPONENT HISTIDINE KINASE"/>
    <property type="match status" value="1"/>
</dbReference>
<dbReference type="InterPro" id="IPR003594">
    <property type="entry name" value="HATPase_dom"/>
</dbReference>
<dbReference type="SMART" id="SM00387">
    <property type="entry name" value="HATPase_c"/>
    <property type="match status" value="1"/>
</dbReference>
<dbReference type="EC" id="2.7.13.3" evidence="2"/>
<evidence type="ECO:0000256" key="7">
    <source>
        <dbReference type="SAM" id="Coils"/>
    </source>
</evidence>
<dbReference type="RefSeq" id="WP_202242202.1">
    <property type="nucleotide sequence ID" value="NZ_JAESIY010000001.1"/>
</dbReference>
<dbReference type="InterPro" id="IPR050736">
    <property type="entry name" value="Sensor_HK_Regulatory"/>
</dbReference>
<dbReference type="Pfam" id="PF00512">
    <property type="entry name" value="HisKA"/>
    <property type="match status" value="1"/>
</dbReference>